<sequence length="278" mass="30716">MVSPSDSHQHPPPTNLQTDAVRLCIAFQSQSNPEFLGAATELLSCVATLSPTEFRRQSRKIIRLIETARDTLEASGISLYLFTAASCHKGKWKDAYFDLLRMLQTRRADVDDSLRARTNSLFVRLSSNLVGRQSAVASFSSPARTSLPDKSRKSLALEITTCTPQPDSANTAAPCITMPRKPPPGLQSNPLINITSLQRPTPSRPVRRNPSRAGSGPAHYCRFGYPPAATSSRKRTRHRTQQENKILTSESSSLTYAYRLPPLTKRFGIFCTGKSSMH</sequence>
<dbReference type="Proteomes" id="UP001218218">
    <property type="component" value="Unassembled WGS sequence"/>
</dbReference>
<organism evidence="2 3">
    <name type="scientific">Mycena albidolilacea</name>
    <dbReference type="NCBI Taxonomy" id="1033008"/>
    <lineage>
        <taxon>Eukaryota</taxon>
        <taxon>Fungi</taxon>
        <taxon>Dikarya</taxon>
        <taxon>Basidiomycota</taxon>
        <taxon>Agaricomycotina</taxon>
        <taxon>Agaricomycetes</taxon>
        <taxon>Agaricomycetidae</taxon>
        <taxon>Agaricales</taxon>
        <taxon>Marasmiineae</taxon>
        <taxon>Mycenaceae</taxon>
        <taxon>Mycena</taxon>
    </lineage>
</organism>
<dbReference type="AlphaFoldDB" id="A0AAD7AA42"/>
<feature type="region of interest" description="Disordered" evidence="1">
    <location>
        <begin position="195"/>
        <end position="244"/>
    </location>
</feature>
<accession>A0AAD7AA42</accession>
<name>A0AAD7AA42_9AGAR</name>
<gene>
    <name evidence="2" type="ORF">DFH08DRAFT_987458</name>
</gene>
<evidence type="ECO:0000313" key="2">
    <source>
        <dbReference type="EMBL" id="KAJ7353259.1"/>
    </source>
</evidence>
<feature type="non-terminal residue" evidence="2">
    <location>
        <position position="1"/>
    </location>
</feature>
<dbReference type="EMBL" id="JARIHO010000011">
    <property type="protein sequence ID" value="KAJ7353259.1"/>
    <property type="molecule type" value="Genomic_DNA"/>
</dbReference>
<comment type="caution">
    <text evidence="2">The sequence shown here is derived from an EMBL/GenBank/DDBJ whole genome shotgun (WGS) entry which is preliminary data.</text>
</comment>
<keyword evidence="3" id="KW-1185">Reference proteome</keyword>
<proteinExistence type="predicted"/>
<evidence type="ECO:0000313" key="3">
    <source>
        <dbReference type="Proteomes" id="UP001218218"/>
    </source>
</evidence>
<protein>
    <submittedName>
        <fullName evidence="2">Uncharacterized protein</fullName>
    </submittedName>
</protein>
<reference evidence="2" key="1">
    <citation type="submission" date="2023-03" db="EMBL/GenBank/DDBJ databases">
        <title>Massive genome expansion in bonnet fungi (Mycena s.s.) driven by repeated elements and novel gene families across ecological guilds.</title>
        <authorList>
            <consortium name="Lawrence Berkeley National Laboratory"/>
            <person name="Harder C.B."/>
            <person name="Miyauchi S."/>
            <person name="Viragh M."/>
            <person name="Kuo A."/>
            <person name="Thoen E."/>
            <person name="Andreopoulos B."/>
            <person name="Lu D."/>
            <person name="Skrede I."/>
            <person name="Drula E."/>
            <person name="Henrissat B."/>
            <person name="Morin E."/>
            <person name="Kohler A."/>
            <person name="Barry K."/>
            <person name="LaButti K."/>
            <person name="Morin E."/>
            <person name="Salamov A."/>
            <person name="Lipzen A."/>
            <person name="Mereny Z."/>
            <person name="Hegedus B."/>
            <person name="Baldrian P."/>
            <person name="Stursova M."/>
            <person name="Weitz H."/>
            <person name="Taylor A."/>
            <person name="Grigoriev I.V."/>
            <person name="Nagy L.G."/>
            <person name="Martin F."/>
            <person name="Kauserud H."/>
        </authorList>
    </citation>
    <scope>NUCLEOTIDE SEQUENCE</scope>
    <source>
        <strain evidence="2">CBHHK002</strain>
    </source>
</reference>
<evidence type="ECO:0000256" key="1">
    <source>
        <dbReference type="SAM" id="MobiDB-lite"/>
    </source>
</evidence>